<evidence type="ECO:0000259" key="1">
    <source>
        <dbReference type="PROSITE" id="PS51186"/>
    </source>
</evidence>
<evidence type="ECO:0000313" key="3">
    <source>
        <dbReference type="Proteomes" id="UP000028981"/>
    </source>
</evidence>
<dbReference type="SUPFAM" id="SSF55729">
    <property type="entry name" value="Acyl-CoA N-acyltransferases (Nat)"/>
    <property type="match status" value="1"/>
</dbReference>
<feature type="domain" description="N-acetyltransferase" evidence="1">
    <location>
        <begin position="4"/>
        <end position="149"/>
    </location>
</feature>
<name>A0A087LWC7_9HYPH</name>
<protein>
    <recommendedName>
        <fullName evidence="1">N-acetyltransferase domain-containing protein</fullName>
    </recommendedName>
</protein>
<dbReference type="InterPro" id="IPR000182">
    <property type="entry name" value="GNAT_dom"/>
</dbReference>
<sequence length="149" mass="16802">MGYELVRVVDPADWADFHAIRRVELFEARGRFGIYDENHPLDRAEFAHPFLLKRNGQALGTVRLDLFGGGRAAVRLVAITASEQKRGHGRVMEALVTEEARVLGVHTLLVNAVETALGFYEKTGWEPFEWDPSELVNSPLSCIQMRKLL</sequence>
<keyword evidence="3" id="KW-1185">Reference proteome</keyword>
<proteinExistence type="predicted"/>
<gene>
    <name evidence="2" type="ORF">JP75_23270</name>
</gene>
<reference evidence="2 3" key="1">
    <citation type="submission" date="2014-08" db="EMBL/GenBank/DDBJ databases">
        <authorList>
            <person name="Hassan Y.I."/>
            <person name="Lepp D."/>
            <person name="Zhou T."/>
        </authorList>
    </citation>
    <scope>NUCLEOTIDE SEQUENCE [LARGE SCALE GENOMIC DNA]</scope>
    <source>
        <strain evidence="2 3">IFO13584</strain>
    </source>
</reference>
<dbReference type="STRING" id="46914.JP75_23270"/>
<dbReference type="RefSeq" id="WP_035087145.1">
    <property type="nucleotide sequence ID" value="NZ_JQGC01000033.1"/>
</dbReference>
<dbReference type="Pfam" id="PF00583">
    <property type="entry name" value="Acetyltransf_1"/>
    <property type="match status" value="1"/>
</dbReference>
<evidence type="ECO:0000313" key="2">
    <source>
        <dbReference type="EMBL" id="KFL28930.1"/>
    </source>
</evidence>
<dbReference type="InterPro" id="IPR016181">
    <property type="entry name" value="Acyl_CoA_acyltransferase"/>
</dbReference>
<dbReference type="EMBL" id="JQGC01000033">
    <property type="protein sequence ID" value="KFL28930.1"/>
    <property type="molecule type" value="Genomic_DNA"/>
</dbReference>
<accession>A0A087LWC7</accession>
<dbReference type="Proteomes" id="UP000028981">
    <property type="component" value="Unassembled WGS sequence"/>
</dbReference>
<dbReference type="Gene3D" id="3.40.630.30">
    <property type="match status" value="1"/>
</dbReference>
<comment type="caution">
    <text evidence="2">The sequence shown here is derived from an EMBL/GenBank/DDBJ whole genome shotgun (WGS) entry which is preliminary data.</text>
</comment>
<dbReference type="AlphaFoldDB" id="A0A087LWC7"/>
<dbReference type="PROSITE" id="PS51186">
    <property type="entry name" value="GNAT"/>
    <property type="match status" value="1"/>
</dbReference>
<dbReference type="OrthoDB" id="8114677at2"/>
<dbReference type="GO" id="GO:0016747">
    <property type="term" value="F:acyltransferase activity, transferring groups other than amino-acyl groups"/>
    <property type="evidence" value="ECO:0007669"/>
    <property type="project" value="InterPro"/>
</dbReference>
<organism evidence="2 3">
    <name type="scientific">Devosia riboflavina</name>
    <dbReference type="NCBI Taxonomy" id="46914"/>
    <lineage>
        <taxon>Bacteria</taxon>
        <taxon>Pseudomonadati</taxon>
        <taxon>Pseudomonadota</taxon>
        <taxon>Alphaproteobacteria</taxon>
        <taxon>Hyphomicrobiales</taxon>
        <taxon>Devosiaceae</taxon>
        <taxon>Devosia</taxon>
    </lineage>
</organism>